<sequence length="542" mass="61246">MSESRVERTYTMKPVKITFFIMVALLACSFMAGIMKLQAEEGNLQLQSDAGGFLSIYLQETKFNHQFIIESDHNEFDVHLILPDGTKITPANGNEQYLQIGVDKKLFWLVHEAKPGKYTFEVIADVPGTYQLSDKDAVEEPQTSWISPKNTSISLKRDETIPLQWKNTGNIKEDRMLGVYVKPIDRELEIQIDEVPLRAEKAEIRLPDTLIDGTYRLHLKAGINPYEPLEIDPKVRFSVENGQQLVQLSLKDQEIFQGELHVDFISGEEAGWNAVQAEIKRDGAAEPIVVTSKRDNLITYDVAGDKTGNQWWITTLDENGTYIVNLYLLMDGQPVSTIATSEPVRYQQRDWELDEVQWSVEGERTNLKAAEVTVKVSMASSIQLHDDWGIIAEAEMSAGEEKSFTVELEEGDHVYELYVFDESGNDRIYSKRLIVDRTPPRLELIQPLPAHSEIPNGVVSGFVEPTHLVSLNNQPIAVEPDGYFKMGNVEGAFELLVEDTAGNIATYNWEPDSSLTTWIWIICAAVGIILLTAVIIWRIRRS</sequence>
<keyword evidence="1" id="KW-1133">Transmembrane helix</keyword>
<proteinExistence type="predicted"/>
<name>A0ABW5RCB8_9BACL</name>
<evidence type="ECO:0000313" key="3">
    <source>
        <dbReference type="Proteomes" id="UP001597497"/>
    </source>
</evidence>
<protein>
    <submittedName>
        <fullName evidence="2">Uncharacterized protein</fullName>
    </submittedName>
</protein>
<dbReference type="PROSITE" id="PS51257">
    <property type="entry name" value="PROKAR_LIPOPROTEIN"/>
    <property type="match status" value="1"/>
</dbReference>
<feature type="transmembrane region" description="Helical" evidence="1">
    <location>
        <begin position="518"/>
        <end position="537"/>
    </location>
</feature>
<dbReference type="EMBL" id="JBHUMM010000042">
    <property type="protein sequence ID" value="MFD2672598.1"/>
    <property type="molecule type" value="Genomic_DNA"/>
</dbReference>
<keyword evidence="1" id="KW-0472">Membrane</keyword>
<gene>
    <name evidence="2" type="ORF">ACFSUC_13600</name>
</gene>
<accession>A0ABW5RCB8</accession>
<dbReference type="RefSeq" id="WP_379930161.1">
    <property type="nucleotide sequence ID" value="NZ_JBHUMM010000042.1"/>
</dbReference>
<reference evidence="3" key="1">
    <citation type="journal article" date="2019" name="Int. J. Syst. Evol. Microbiol.">
        <title>The Global Catalogue of Microorganisms (GCM) 10K type strain sequencing project: providing services to taxonomists for standard genome sequencing and annotation.</title>
        <authorList>
            <consortium name="The Broad Institute Genomics Platform"/>
            <consortium name="The Broad Institute Genome Sequencing Center for Infectious Disease"/>
            <person name="Wu L."/>
            <person name="Ma J."/>
        </authorList>
    </citation>
    <scope>NUCLEOTIDE SEQUENCE [LARGE SCALE GENOMIC DNA]</scope>
    <source>
        <strain evidence="3">KCTC 33676</strain>
    </source>
</reference>
<evidence type="ECO:0000313" key="2">
    <source>
        <dbReference type="EMBL" id="MFD2672598.1"/>
    </source>
</evidence>
<dbReference type="Proteomes" id="UP001597497">
    <property type="component" value="Unassembled WGS sequence"/>
</dbReference>
<comment type="caution">
    <text evidence="2">The sequence shown here is derived from an EMBL/GenBank/DDBJ whole genome shotgun (WGS) entry which is preliminary data.</text>
</comment>
<keyword evidence="3" id="KW-1185">Reference proteome</keyword>
<keyword evidence="1" id="KW-0812">Transmembrane</keyword>
<evidence type="ECO:0000256" key="1">
    <source>
        <dbReference type="SAM" id="Phobius"/>
    </source>
</evidence>
<organism evidence="2 3">
    <name type="scientific">Marinicrinis sediminis</name>
    <dbReference type="NCBI Taxonomy" id="1652465"/>
    <lineage>
        <taxon>Bacteria</taxon>
        <taxon>Bacillati</taxon>
        <taxon>Bacillota</taxon>
        <taxon>Bacilli</taxon>
        <taxon>Bacillales</taxon>
        <taxon>Paenibacillaceae</taxon>
    </lineage>
</organism>